<organism evidence="2">
    <name type="scientific">uncultured Eubacteriales bacterium</name>
    <dbReference type="NCBI Taxonomy" id="172733"/>
    <lineage>
        <taxon>Bacteria</taxon>
        <taxon>Bacillati</taxon>
        <taxon>Bacillota</taxon>
        <taxon>Clostridia</taxon>
        <taxon>Eubacteriales</taxon>
        <taxon>environmental samples</taxon>
    </lineage>
</organism>
<protein>
    <submittedName>
        <fullName evidence="2">Uncharacterized protein</fullName>
    </submittedName>
</protein>
<proteinExistence type="predicted"/>
<name>A0A212K8E4_9FIRM</name>
<evidence type="ECO:0000313" key="2">
    <source>
        <dbReference type="EMBL" id="SBW08009.1"/>
    </source>
</evidence>
<sequence length="136" mass="15324">MLQRNQKTLFCTPRPRLYLRCGRNQFCSIHICPPLPKLMLRNSISVKFLLDKRELLSYTSIMIYTTPQGGINLEGGPPHDGRREENGPPLEDGARPVGWHFEDGGRGSVLYRHLSADHGDPGHPEPGKQGNPYRPP</sequence>
<gene>
    <name evidence="2" type="ORF">KL86CLO1_12380</name>
</gene>
<feature type="region of interest" description="Disordered" evidence="1">
    <location>
        <begin position="112"/>
        <end position="136"/>
    </location>
</feature>
<feature type="region of interest" description="Disordered" evidence="1">
    <location>
        <begin position="69"/>
        <end position="98"/>
    </location>
</feature>
<dbReference type="EMBL" id="FLUN01000001">
    <property type="protein sequence ID" value="SBW08009.1"/>
    <property type="molecule type" value="Genomic_DNA"/>
</dbReference>
<accession>A0A212K8E4</accession>
<feature type="compositionally biased region" description="Basic and acidic residues" evidence="1">
    <location>
        <begin position="77"/>
        <end position="86"/>
    </location>
</feature>
<feature type="compositionally biased region" description="Basic and acidic residues" evidence="1">
    <location>
        <begin position="114"/>
        <end position="126"/>
    </location>
</feature>
<evidence type="ECO:0000256" key="1">
    <source>
        <dbReference type="SAM" id="MobiDB-lite"/>
    </source>
</evidence>
<reference evidence="2" key="1">
    <citation type="submission" date="2016-04" db="EMBL/GenBank/DDBJ databases">
        <authorList>
            <person name="Evans L.H."/>
            <person name="Alamgir A."/>
            <person name="Owens N."/>
            <person name="Weber N.D."/>
            <person name="Virtaneva K."/>
            <person name="Barbian K."/>
            <person name="Babar A."/>
            <person name="Rosenke K."/>
        </authorList>
    </citation>
    <scope>NUCLEOTIDE SEQUENCE</scope>
    <source>
        <strain evidence="2">86</strain>
    </source>
</reference>
<dbReference type="AlphaFoldDB" id="A0A212K8E4"/>